<dbReference type="InterPro" id="IPR017896">
    <property type="entry name" value="4Fe4S_Fe-S-bd"/>
</dbReference>
<dbReference type="PROSITE" id="PS51379">
    <property type="entry name" value="4FE4S_FER_2"/>
    <property type="match status" value="2"/>
</dbReference>
<dbReference type="SUPFAM" id="SSF54862">
    <property type="entry name" value="4Fe-4S ferredoxins"/>
    <property type="match status" value="1"/>
</dbReference>
<keyword evidence="10 11" id="KW-0003">3Fe-4S</keyword>
<comment type="cofactor">
    <cofactor evidence="2 11">
        <name>[4Fe-4S] cluster</name>
        <dbReference type="ChEBI" id="CHEBI:49883"/>
    </cofactor>
</comment>
<dbReference type="GO" id="GO:0009055">
    <property type="term" value="F:electron transfer activity"/>
    <property type="evidence" value="ECO:0007669"/>
    <property type="project" value="InterPro"/>
</dbReference>
<organism evidence="14 15">
    <name type="scientific">Pseudoxanthobacter soli DSM 19599</name>
    <dbReference type="NCBI Taxonomy" id="1123029"/>
    <lineage>
        <taxon>Bacteria</taxon>
        <taxon>Pseudomonadati</taxon>
        <taxon>Pseudomonadota</taxon>
        <taxon>Alphaproteobacteria</taxon>
        <taxon>Hyphomicrobiales</taxon>
        <taxon>Segnochrobactraceae</taxon>
        <taxon>Pseudoxanthobacter</taxon>
    </lineage>
</organism>
<name>A0A1M7ZJD0_9HYPH</name>
<dbReference type="GO" id="GO:0051538">
    <property type="term" value="F:3 iron, 4 sulfur cluster binding"/>
    <property type="evidence" value="ECO:0007669"/>
    <property type="project" value="UniProtKB-KW"/>
</dbReference>
<evidence type="ECO:0000256" key="12">
    <source>
        <dbReference type="SAM" id="MobiDB-lite"/>
    </source>
</evidence>
<evidence type="ECO:0000256" key="10">
    <source>
        <dbReference type="ARBA" id="ARBA00023291"/>
    </source>
</evidence>
<evidence type="ECO:0000256" key="7">
    <source>
        <dbReference type="ARBA" id="ARBA00022982"/>
    </source>
</evidence>
<dbReference type="RefSeq" id="WP_073628318.1">
    <property type="nucleotide sequence ID" value="NZ_FRXO01000003.1"/>
</dbReference>
<keyword evidence="4 11" id="KW-0004">4Fe-4S</keyword>
<dbReference type="STRING" id="1123029.SAMN02745172_01943"/>
<keyword evidence="8 11" id="KW-0408">Iron</keyword>
<evidence type="ECO:0000256" key="8">
    <source>
        <dbReference type="ARBA" id="ARBA00023004"/>
    </source>
</evidence>
<evidence type="ECO:0000256" key="9">
    <source>
        <dbReference type="ARBA" id="ARBA00023014"/>
    </source>
</evidence>
<gene>
    <name evidence="14" type="ORF">SAMN02745172_01943</name>
</gene>
<feature type="domain" description="4Fe-4S ferredoxin-type" evidence="13">
    <location>
        <begin position="31"/>
        <end position="60"/>
    </location>
</feature>
<comment type="cofactor">
    <cofactor evidence="1 11">
        <name>[3Fe-4S] cluster</name>
        <dbReference type="ChEBI" id="CHEBI:21137"/>
    </cofactor>
</comment>
<dbReference type="GO" id="GO:0051539">
    <property type="term" value="F:4 iron, 4 sulfur cluster binding"/>
    <property type="evidence" value="ECO:0007669"/>
    <property type="project" value="UniProtKB-KW"/>
</dbReference>
<keyword evidence="6 11" id="KW-0677">Repeat</keyword>
<keyword evidence="5 11" id="KW-0479">Metal-binding</keyword>
<evidence type="ECO:0000313" key="14">
    <source>
        <dbReference type="EMBL" id="SHO65020.1"/>
    </source>
</evidence>
<dbReference type="AlphaFoldDB" id="A0A1M7ZJD0"/>
<keyword evidence="3 11" id="KW-0813">Transport</keyword>
<dbReference type="InterPro" id="IPR050294">
    <property type="entry name" value="RnfB_subfamily"/>
</dbReference>
<protein>
    <recommendedName>
        <fullName evidence="11">Ferredoxin</fullName>
    </recommendedName>
</protein>
<dbReference type="PANTHER" id="PTHR42859">
    <property type="entry name" value="OXIDOREDUCTASE"/>
    <property type="match status" value="1"/>
</dbReference>
<dbReference type="OrthoDB" id="9803397at2"/>
<dbReference type="GO" id="GO:0046872">
    <property type="term" value="F:metal ion binding"/>
    <property type="evidence" value="ECO:0007669"/>
    <property type="project" value="UniProtKB-KW"/>
</dbReference>
<dbReference type="PANTHER" id="PTHR42859:SF2">
    <property type="entry name" value="FERREDOXIN"/>
    <property type="match status" value="1"/>
</dbReference>
<evidence type="ECO:0000259" key="13">
    <source>
        <dbReference type="PROSITE" id="PS51379"/>
    </source>
</evidence>
<keyword evidence="7 11" id="KW-0249">Electron transport</keyword>
<dbReference type="PRINTS" id="PR00354">
    <property type="entry name" value="7FE8SFRDOXIN"/>
</dbReference>
<dbReference type="InterPro" id="IPR054829">
    <property type="entry name" value="FdxA"/>
</dbReference>
<evidence type="ECO:0000256" key="2">
    <source>
        <dbReference type="ARBA" id="ARBA00001966"/>
    </source>
</evidence>
<proteinExistence type="predicted"/>
<dbReference type="Proteomes" id="UP000186406">
    <property type="component" value="Unassembled WGS sequence"/>
</dbReference>
<evidence type="ECO:0000256" key="4">
    <source>
        <dbReference type="ARBA" id="ARBA00022485"/>
    </source>
</evidence>
<dbReference type="InterPro" id="IPR000813">
    <property type="entry name" value="7Fe_ferredoxin"/>
</dbReference>
<reference evidence="14 15" key="1">
    <citation type="submission" date="2016-12" db="EMBL/GenBank/DDBJ databases">
        <authorList>
            <person name="Song W.-J."/>
            <person name="Kurnit D.M."/>
        </authorList>
    </citation>
    <scope>NUCLEOTIDE SEQUENCE [LARGE SCALE GENOMIC DNA]</scope>
    <source>
        <strain evidence="14 15">DSM 19599</strain>
    </source>
</reference>
<dbReference type="NCBIfam" id="NF045490">
    <property type="entry name" value="FdxA_Protbact"/>
    <property type="match status" value="1"/>
</dbReference>
<feature type="compositionally biased region" description="Basic and acidic residues" evidence="12">
    <location>
        <begin position="88"/>
        <end position="99"/>
    </location>
</feature>
<evidence type="ECO:0000256" key="3">
    <source>
        <dbReference type="ARBA" id="ARBA00022448"/>
    </source>
</evidence>
<dbReference type="Gene3D" id="3.30.70.20">
    <property type="match status" value="1"/>
</dbReference>
<evidence type="ECO:0000256" key="11">
    <source>
        <dbReference type="RuleBase" id="RU364098"/>
    </source>
</evidence>
<dbReference type="Pfam" id="PF11953">
    <property type="entry name" value="DUF3470"/>
    <property type="match status" value="1"/>
</dbReference>
<accession>A0A1M7ZJD0</accession>
<evidence type="ECO:0000256" key="5">
    <source>
        <dbReference type="ARBA" id="ARBA00022723"/>
    </source>
</evidence>
<evidence type="ECO:0000256" key="6">
    <source>
        <dbReference type="ARBA" id="ARBA00022737"/>
    </source>
</evidence>
<keyword evidence="15" id="KW-1185">Reference proteome</keyword>
<evidence type="ECO:0000313" key="15">
    <source>
        <dbReference type="Proteomes" id="UP000186406"/>
    </source>
</evidence>
<dbReference type="InterPro" id="IPR017900">
    <property type="entry name" value="4Fe4S_Fe_S_CS"/>
</dbReference>
<keyword evidence="9 11" id="KW-0411">Iron-sulfur</keyword>
<feature type="domain" description="4Fe-4S ferredoxin-type" evidence="13">
    <location>
        <begin position="1"/>
        <end position="30"/>
    </location>
</feature>
<dbReference type="EMBL" id="FRXO01000003">
    <property type="protein sequence ID" value="SHO65020.1"/>
    <property type="molecule type" value="Genomic_DNA"/>
</dbReference>
<feature type="region of interest" description="Disordered" evidence="12">
    <location>
        <begin position="88"/>
        <end position="111"/>
    </location>
</feature>
<dbReference type="InterPro" id="IPR022569">
    <property type="entry name" value="Fd_C"/>
</dbReference>
<dbReference type="PROSITE" id="PS00198">
    <property type="entry name" value="4FE4S_FER_1"/>
    <property type="match status" value="1"/>
</dbReference>
<evidence type="ECO:0000256" key="1">
    <source>
        <dbReference type="ARBA" id="ARBA00001927"/>
    </source>
</evidence>
<comment type="function">
    <text evidence="11">Ferredoxins are iron-sulfur proteins that transfer electrons in a wide variety of metabolic reactions.</text>
</comment>
<dbReference type="Pfam" id="PF00037">
    <property type="entry name" value="Fer4"/>
    <property type="match status" value="1"/>
</dbReference>
<sequence>MPYVVTENCIKCKYTDCVEVCPVDCFYEGENMLVIHPDECIDCGVCEPECPAEAIKPDTESGLESWLALNRDYAAMWPNLTTKRDALPDAKEWDGKPDKLALLSPEPGEGD</sequence>